<dbReference type="GO" id="GO:0030976">
    <property type="term" value="F:thiamine pyrophosphate binding"/>
    <property type="evidence" value="ECO:0007669"/>
    <property type="project" value="InterPro"/>
</dbReference>
<keyword evidence="7" id="KW-1185">Reference proteome</keyword>
<comment type="cofactor">
    <cofactor evidence="1">
        <name>thiamine diphosphate</name>
        <dbReference type="ChEBI" id="CHEBI:58937"/>
    </cofactor>
</comment>
<reference evidence="6 7" key="1">
    <citation type="submission" date="2020-08" db="EMBL/GenBank/DDBJ databases">
        <authorList>
            <person name="Newling K."/>
            <person name="Davey J."/>
            <person name="Forrester S."/>
        </authorList>
    </citation>
    <scope>NUCLEOTIDE SEQUENCE [LARGE SCALE GENOMIC DNA]</scope>
    <source>
        <strain evidence="7">Crithidia deanei Carvalho (ATCC PRA-265)</strain>
    </source>
</reference>
<name>A0A7G2BZA1_9TRYP</name>
<dbReference type="SMART" id="SM00861">
    <property type="entry name" value="Transket_pyr"/>
    <property type="match status" value="1"/>
</dbReference>
<dbReference type="GO" id="GO:0004591">
    <property type="term" value="F:oxoglutarate dehydrogenase (succinyl-transferring) activity"/>
    <property type="evidence" value="ECO:0007669"/>
    <property type="project" value="TreeGrafter"/>
</dbReference>
<dbReference type="AlphaFoldDB" id="A0A7G2BZA1"/>
<dbReference type="Gene3D" id="3.40.50.970">
    <property type="match status" value="1"/>
</dbReference>
<organism evidence="6 7">
    <name type="scientific">Angomonas deanei</name>
    <dbReference type="NCBI Taxonomy" id="59799"/>
    <lineage>
        <taxon>Eukaryota</taxon>
        <taxon>Discoba</taxon>
        <taxon>Euglenozoa</taxon>
        <taxon>Kinetoplastea</taxon>
        <taxon>Metakinetoplastina</taxon>
        <taxon>Trypanosomatida</taxon>
        <taxon>Trypanosomatidae</taxon>
        <taxon>Strigomonadinae</taxon>
        <taxon>Angomonas</taxon>
    </lineage>
</organism>
<keyword evidence="4" id="KW-0786">Thiamine pyrophosphate</keyword>
<dbReference type="NCBIfam" id="NF006914">
    <property type="entry name" value="PRK09404.1"/>
    <property type="match status" value="1"/>
</dbReference>
<dbReference type="Gene3D" id="3.40.50.12470">
    <property type="match status" value="1"/>
</dbReference>
<keyword evidence="3" id="KW-0560">Oxidoreductase</keyword>
<dbReference type="PIRSF" id="PIRSF000157">
    <property type="entry name" value="Oxoglu_dh_E1"/>
    <property type="match status" value="1"/>
</dbReference>
<dbReference type="InterPro" id="IPR001017">
    <property type="entry name" value="DH_E1"/>
</dbReference>
<dbReference type="InterPro" id="IPR029061">
    <property type="entry name" value="THDP-binding"/>
</dbReference>
<evidence type="ECO:0000313" key="7">
    <source>
        <dbReference type="Proteomes" id="UP000515908"/>
    </source>
</evidence>
<dbReference type="CDD" id="cd02016">
    <property type="entry name" value="TPP_E1_OGDC_like"/>
    <property type="match status" value="1"/>
</dbReference>
<dbReference type="InterPro" id="IPR031717">
    <property type="entry name" value="ODO-1/KGD_C"/>
</dbReference>
<dbReference type="InterPro" id="IPR005475">
    <property type="entry name" value="Transketolase-like_Pyr-bd"/>
</dbReference>
<dbReference type="Gene3D" id="3.40.50.11610">
    <property type="entry name" value="Multifunctional 2-oxoglutarate metabolism enzyme, C-terminal domain"/>
    <property type="match status" value="1"/>
</dbReference>
<dbReference type="InterPro" id="IPR042179">
    <property type="entry name" value="KGD_C_sf"/>
</dbReference>
<dbReference type="EMBL" id="LR877145">
    <property type="protein sequence ID" value="CAD2212869.1"/>
    <property type="molecule type" value="Genomic_DNA"/>
</dbReference>
<dbReference type="Proteomes" id="UP000515908">
    <property type="component" value="Chromosome 01"/>
</dbReference>
<evidence type="ECO:0000256" key="2">
    <source>
        <dbReference type="ARBA" id="ARBA00006936"/>
    </source>
</evidence>
<dbReference type="InterPro" id="IPR011603">
    <property type="entry name" value="2oxoglutarate_DH_E1"/>
</dbReference>
<dbReference type="GO" id="GO:0045252">
    <property type="term" value="C:oxoglutarate dehydrogenase complex"/>
    <property type="evidence" value="ECO:0007669"/>
    <property type="project" value="TreeGrafter"/>
</dbReference>
<dbReference type="NCBIfam" id="NF008907">
    <property type="entry name" value="PRK12270.1"/>
    <property type="match status" value="1"/>
</dbReference>
<dbReference type="PANTHER" id="PTHR23152:SF12">
    <property type="entry name" value="OXOGLUTARATE DEHYDROGENASE (SUCCINYL-TRANSFERRING)"/>
    <property type="match status" value="1"/>
</dbReference>
<evidence type="ECO:0000256" key="1">
    <source>
        <dbReference type="ARBA" id="ARBA00001964"/>
    </source>
</evidence>
<dbReference type="GO" id="GO:0005739">
    <property type="term" value="C:mitochondrion"/>
    <property type="evidence" value="ECO:0007669"/>
    <property type="project" value="TreeGrafter"/>
</dbReference>
<dbReference type="Gene3D" id="1.10.287.1150">
    <property type="entry name" value="TPP helical domain"/>
    <property type="match status" value="1"/>
</dbReference>
<evidence type="ECO:0000256" key="3">
    <source>
        <dbReference type="ARBA" id="ARBA00023002"/>
    </source>
</evidence>
<dbReference type="PANTHER" id="PTHR23152">
    <property type="entry name" value="2-OXOGLUTARATE DEHYDROGENASE"/>
    <property type="match status" value="1"/>
</dbReference>
<evidence type="ECO:0000259" key="5">
    <source>
        <dbReference type="SMART" id="SM00861"/>
    </source>
</evidence>
<dbReference type="VEuPathDB" id="TriTrypDB:ADEAN_000028100"/>
<proteinExistence type="inferred from homology"/>
<dbReference type="NCBIfam" id="TIGR00239">
    <property type="entry name" value="2oxo_dh_E1"/>
    <property type="match status" value="1"/>
</dbReference>
<dbReference type="GO" id="GO:0006099">
    <property type="term" value="P:tricarboxylic acid cycle"/>
    <property type="evidence" value="ECO:0007669"/>
    <property type="project" value="TreeGrafter"/>
</dbReference>
<accession>A0A7G2BZA1</accession>
<dbReference type="SUPFAM" id="SSF52518">
    <property type="entry name" value="Thiamin diphosphate-binding fold (THDP-binding)"/>
    <property type="match status" value="2"/>
</dbReference>
<dbReference type="OrthoDB" id="413077at2759"/>
<gene>
    <name evidence="6" type="ORF">ADEAN_000028100</name>
</gene>
<sequence>MEKPLLESPIRVLPVASMDEMVVKQSLEDCGRLTWMIQAFEERGHLMAQTDPLDFDDDDPTQRTPSRKFKDMVRLDLGYFGFTQKDAERVVRVGFQDTVGGVLDTSSPPMQIRQLHELLMERYCGRIGFELSHMDQTSARRFIRSHIELEGPTSVLHRPFSKEEKLHIWDTVASAVHFEDFFKRKYSTQKRFGCDGAESMIVGLLSLLETSAALGVEKMNLGMAHRGRLNVLYHVVGKPFDIILKEFVGIKGEELAPFEMQSDVKYHLGSHSKLKFRNGREMLTEMLANPSHLEAVNPLVQGYTRADQDERGEGGIDKVIPIEIHGDAAFSGQGVAFESMCMSEVASHSTGGTIHVVCNNQIGFTTDPKSSRSSAYCTDLGRVYGCPILHVNGDSPEDVVRVFQFAAEFRAKFHKSVVIDLVCYRRYGHNENDDPSITQPLMYSRIRQMPHVFRRYSDQLISEGVVTSQEVTNKSIVEKERFGSYQELAEKVNYAEYLKESIPTKWKTMKHSDEMGKVSFEPTAITKETVDKVAKALKTYPDGFQPHPKLKNVLDRRVETLEQGKGIEWGTAEALAFGSLLLEGHNVRITGEDVERGTYAQRHAVVHNVEKEGSYTPLEHVGEGQGRFRITNSPLSEYACMGYAAGYSIFDPNQLVMWEAQYGDFANGAAIIFDQFLSSGETKWNQPQSCVVSLPHGFDGKGPEHSSGRLERFLQMCNEDELTPALTVEERHHRVNWECVLPTTPAQYFHLLRRHLKRDFRKSLIIFFSKQYLRAPNVSNLEEFTSGSFLPVIPDATVPASKARRLILCSGQIFWALDKYRETNKIDDVAVVRIEELAPFPVAEIQNLLQEYSNAELMWVQEDPKNMGAYAHVEARIDHYTNGSRPLLYVGRTHNCAVCTGYHTVHLKEQAAIMEAAFKK</sequence>
<dbReference type="Pfam" id="PF00676">
    <property type="entry name" value="E1_dh"/>
    <property type="match status" value="1"/>
</dbReference>
<dbReference type="FunFam" id="1.10.287.1150:FF:000015">
    <property type="entry name" value="Putative 2-oxoglutarate dehydrogenase E1 component"/>
    <property type="match status" value="1"/>
</dbReference>
<dbReference type="Pfam" id="PF16870">
    <property type="entry name" value="OxoGdeHyase_C"/>
    <property type="match status" value="1"/>
</dbReference>
<comment type="similarity">
    <text evidence="2">Belongs to the alpha-ketoglutarate dehydrogenase family.</text>
</comment>
<evidence type="ECO:0000313" key="6">
    <source>
        <dbReference type="EMBL" id="CAD2212869.1"/>
    </source>
</evidence>
<protein>
    <submittedName>
        <fullName evidence="6">Dehydrogenase E1 component/Transketolase, pyrimidine binding domain/2-oxoglutarate dehydrogenase C-terminal, putative</fullName>
    </submittedName>
</protein>
<evidence type="ECO:0000256" key="4">
    <source>
        <dbReference type="ARBA" id="ARBA00023052"/>
    </source>
</evidence>
<feature type="domain" description="Transketolase-like pyrimidine-binding" evidence="5">
    <location>
        <begin position="567"/>
        <end position="775"/>
    </location>
</feature>
<dbReference type="Pfam" id="PF02779">
    <property type="entry name" value="Transket_pyr"/>
    <property type="match status" value="1"/>
</dbReference>